<dbReference type="Proteomes" id="UP000187455">
    <property type="component" value="Unassembled WGS sequence"/>
</dbReference>
<comment type="caution">
    <text evidence="1">The sequence shown here is derived from an EMBL/GenBank/DDBJ whole genome shotgun (WGS) entry which is preliminary data.</text>
</comment>
<sequence length="156" mass="16760">MYLQTLKRVGVGAGLLALMMVNVLSNSIGFEHGHVNNYKGVSNNVANRDLFVRQEVMECPPIGPIQYIANDQTTAFGTINYDPSNVVSIPCTEGTFKVSFDLDGSSDVQFIISSLPNAASTDTIVGYVNLASNGLYYIGHEIDFSIAAVQSAMLTS</sequence>
<dbReference type="OrthoDB" id="10435669at2759"/>
<gene>
    <name evidence="1" type="ORF">AYI68_g4981</name>
</gene>
<accession>A0A1R0GVL8</accession>
<organism evidence="1 2">
    <name type="scientific">Smittium mucronatum</name>
    <dbReference type="NCBI Taxonomy" id="133383"/>
    <lineage>
        <taxon>Eukaryota</taxon>
        <taxon>Fungi</taxon>
        <taxon>Fungi incertae sedis</taxon>
        <taxon>Zoopagomycota</taxon>
        <taxon>Kickxellomycotina</taxon>
        <taxon>Harpellomycetes</taxon>
        <taxon>Harpellales</taxon>
        <taxon>Legeriomycetaceae</taxon>
        <taxon>Smittium</taxon>
    </lineage>
</organism>
<feature type="non-terminal residue" evidence="1">
    <location>
        <position position="156"/>
    </location>
</feature>
<dbReference type="AlphaFoldDB" id="A0A1R0GVL8"/>
<reference evidence="1 2" key="1">
    <citation type="journal article" date="2016" name="Mol. Biol. Evol.">
        <title>Genome-Wide Survey of Gut Fungi (Harpellales) Reveals the First Horizontally Transferred Ubiquitin Gene from a Mosquito Host.</title>
        <authorList>
            <person name="Wang Y."/>
            <person name="White M.M."/>
            <person name="Kvist S."/>
            <person name="Moncalvo J.M."/>
        </authorList>
    </citation>
    <scope>NUCLEOTIDE SEQUENCE [LARGE SCALE GENOMIC DNA]</scope>
    <source>
        <strain evidence="1 2">ALG-7-W6</strain>
    </source>
</reference>
<name>A0A1R0GVL8_9FUNG</name>
<evidence type="ECO:0000313" key="1">
    <source>
        <dbReference type="EMBL" id="OLY80917.1"/>
    </source>
</evidence>
<evidence type="ECO:0000313" key="2">
    <source>
        <dbReference type="Proteomes" id="UP000187455"/>
    </source>
</evidence>
<dbReference type="EMBL" id="LSSL01002985">
    <property type="protein sequence ID" value="OLY80917.1"/>
    <property type="molecule type" value="Genomic_DNA"/>
</dbReference>
<keyword evidence="2" id="KW-1185">Reference proteome</keyword>
<dbReference type="STRING" id="133383.A0A1R0GVL8"/>
<protein>
    <submittedName>
        <fullName evidence="1">Uncharacterized protein</fullName>
    </submittedName>
</protein>
<proteinExistence type="predicted"/>